<evidence type="ECO:0000256" key="4">
    <source>
        <dbReference type="SAM" id="Phobius"/>
    </source>
</evidence>
<feature type="repeat" description="TPR" evidence="3">
    <location>
        <begin position="624"/>
        <end position="657"/>
    </location>
</feature>
<comment type="caution">
    <text evidence="5">The sequence shown here is derived from an EMBL/GenBank/DDBJ whole genome shotgun (WGS) entry which is preliminary data.</text>
</comment>
<dbReference type="InterPro" id="IPR011990">
    <property type="entry name" value="TPR-like_helical_dom_sf"/>
</dbReference>
<dbReference type="Pfam" id="PF00515">
    <property type="entry name" value="TPR_1"/>
    <property type="match status" value="1"/>
</dbReference>
<dbReference type="OrthoDB" id="629822at2"/>
<feature type="transmembrane region" description="Helical" evidence="4">
    <location>
        <begin position="125"/>
        <end position="143"/>
    </location>
</feature>
<feature type="transmembrane region" description="Helical" evidence="4">
    <location>
        <begin position="92"/>
        <end position="113"/>
    </location>
</feature>
<proteinExistence type="predicted"/>
<keyword evidence="4" id="KW-0472">Membrane</keyword>
<dbReference type="PROSITE" id="PS50005">
    <property type="entry name" value="TPR"/>
    <property type="match status" value="2"/>
</dbReference>
<sequence length="675" mass="76773">MGLSNCNKLLLATLGILALLIAAYSNHFNNAFHFDDMHTVVNNVYIRQLKNIPHFFTDARMFSADPGHWGMRPMVTTTLAIDYWLGGGLNPFYFQLSTFLWHIALCVVLFFIFRRLLQKAGITKAEWPALIAAGWYALHTANAETLNYVISRSDVLSTFFIVLSLGIFIARPQWRRYGIFVLPAIAGVFSKETVLVLLILLFFYLLLFEKELSVADLFRPKNFKTILKVFINLLPAAVVIIAVQIYTLTRAPSINGVTNPLLPYMLTQSYVWLHYFITFFVPAHLSADTDWSVIANPLDVRILCGLAFVLLLIITIIKTSAQQKTRPIAFGLSWFCAALLPTSLAPFAEVMNDHRMYFPFIGLALAVVSAARLLIIQFENQPVWRFIMPALVLMVFSLNAFGVYQRNKVWHTEESLWYDVTLKSPHNGRGLMNYGLTQMSTGRYAIAARYFEQARTYLPYYSTLYINLGVLNGATGNYVAADENFRKGIAYAPDSYESYCYYARYLAQNNRVGDAREMAMSALQLNPSSIMALRVLMDTDNHTARWGHALQIGRQLLQLLPGDKETTGVMETTRKYIYLSQLQDYNTVNTDKVIDLSLSYYNGGRYEDCIAVCEQMLLRWPDYAPAYNNIGAAYNSLQRWDKAIEALNHSLKIDPKNQLAINNLAWAKEHLKVVK</sequence>
<feature type="transmembrane region" description="Helical" evidence="4">
    <location>
        <begin position="300"/>
        <end position="317"/>
    </location>
</feature>
<keyword evidence="2 3" id="KW-0802">TPR repeat</keyword>
<dbReference type="Proteomes" id="UP000244168">
    <property type="component" value="Unassembled WGS sequence"/>
</dbReference>
<keyword evidence="6" id="KW-1185">Reference proteome</keyword>
<organism evidence="5 6">
    <name type="scientific">Mucilaginibacter yixingensis</name>
    <dbReference type="NCBI Taxonomy" id="1295612"/>
    <lineage>
        <taxon>Bacteria</taxon>
        <taxon>Pseudomonadati</taxon>
        <taxon>Bacteroidota</taxon>
        <taxon>Sphingobacteriia</taxon>
        <taxon>Sphingobacteriales</taxon>
        <taxon>Sphingobacteriaceae</taxon>
        <taxon>Mucilaginibacter</taxon>
    </lineage>
</organism>
<feature type="transmembrane region" description="Helical" evidence="4">
    <location>
        <begin position="149"/>
        <end position="170"/>
    </location>
</feature>
<dbReference type="PANTHER" id="PTHR44227:SF3">
    <property type="entry name" value="PROTEIN O-MANNOSYL-TRANSFERASE TMTC4"/>
    <property type="match status" value="1"/>
</dbReference>
<dbReference type="InterPro" id="IPR019734">
    <property type="entry name" value="TPR_rpt"/>
</dbReference>
<feature type="transmembrane region" description="Helical" evidence="4">
    <location>
        <begin position="383"/>
        <end position="404"/>
    </location>
</feature>
<protein>
    <submittedName>
        <fullName evidence="5">Tetratricopeptide repeat protein</fullName>
    </submittedName>
</protein>
<evidence type="ECO:0000256" key="1">
    <source>
        <dbReference type="ARBA" id="ARBA00022737"/>
    </source>
</evidence>
<keyword evidence="1" id="KW-0677">Repeat</keyword>
<evidence type="ECO:0000256" key="3">
    <source>
        <dbReference type="PROSITE-ProRule" id="PRU00339"/>
    </source>
</evidence>
<name>A0A2T5JGR9_9SPHI</name>
<dbReference type="SUPFAM" id="SSF48452">
    <property type="entry name" value="TPR-like"/>
    <property type="match status" value="1"/>
</dbReference>
<gene>
    <name evidence="5" type="ORF">C8P68_101864</name>
</gene>
<dbReference type="EMBL" id="QAOQ01000001">
    <property type="protein sequence ID" value="PTR01627.1"/>
    <property type="molecule type" value="Genomic_DNA"/>
</dbReference>
<dbReference type="InterPro" id="IPR052346">
    <property type="entry name" value="O-mannosyl-transferase_TMTC"/>
</dbReference>
<keyword evidence="4" id="KW-0812">Transmembrane</keyword>
<feature type="transmembrane region" description="Helical" evidence="4">
    <location>
        <begin position="226"/>
        <end position="249"/>
    </location>
</feature>
<dbReference type="Gene3D" id="1.25.40.10">
    <property type="entry name" value="Tetratricopeptide repeat domain"/>
    <property type="match status" value="2"/>
</dbReference>
<feature type="transmembrane region" description="Helical" evidence="4">
    <location>
        <begin position="329"/>
        <end position="350"/>
    </location>
</feature>
<keyword evidence="4" id="KW-1133">Transmembrane helix</keyword>
<feature type="transmembrane region" description="Helical" evidence="4">
    <location>
        <begin position="261"/>
        <end position="280"/>
    </location>
</feature>
<dbReference type="RefSeq" id="WP_107827001.1">
    <property type="nucleotide sequence ID" value="NZ_CP160205.1"/>
</dbReference>
<evidence type="ECO:0000313" key="6">
    <source>
        <dbReference type="Proteomes" id="UP000244168"/>
    </source>
</evidence>
<dbReference type="PROSITE" id="PS50293">
    <property type="entry name" value="TPR_REGION"/>
    <property type="match status" value="1"/>
</dbReference>
<evidence type="ECO:0000313" key="5">
    <source>
        <dbReference type="EMBL" id="PTR01627.1"/>
    </source>
</evidence>
<feature type="transmembrane region" description="Helical" evidence="4">
    <location>
        <begin position="356"/>
        <end position="376"/>
    </location>
</feature>
<accession>A0A2T5JGR9</accession>
<dbReference type="PANTHER" id="PTHR44227">
    <property type="match status" value="1"/>
</dbReference>
<dbReference type="AlphaFoldDB" id="A0A2T5JGR9"/>
<dbReference type="SMART" id="SM00028">
    <property type="entry name" value="TPR"/>
    <property type="match status" value="5"/>
</dbReference>
<feature type="repeat" description="TPR" evidence="3">
    <location>
        <begin position="462"/>
        <end position="495"/>
    </location>
</feature>
<reference evidence="5 6" key="1">
    <citation type="submission" date="2018-04" db="EMBL/GenBank/DDBJ databases">
        <title>Genomic Encyclopedia of Archaeal and Bacterial Type Strains, Phase II (KMG-II): from individual species to whole genera.</title>
        <authorList>
            <person name="Goeker M."/>
        </authorList>
    </citation>
    <scope>NUCLEOTIDE SEQUENCE [LARGE SCALE GENOMIC DNA]</scope>
    <source>
        <strain evidence="5 6">DSM 26809</strain>
    </source>
</reference>
<evidence type="ECO:0000256" key="2">
    <source>
        <dbReference type="ARBA" id="ARBA00022803"/>
    </source>
</evidence>
<feature type="transmembrane region" description="Helical" evidence="4">
    <location>
        <begin position="177"/>
        <end position="206"/>
    </location>
</feature>